<dbReference type="InterPro" id="IPR014710">
    <property type="entry name" value="RmlC-like_jellyroll"/>
</dbReference>
<evidence type="ECO:0000259" key="2">
    <source>
        <dbReference type="Pfam" id="PF06172"/>
    </source>
</evidence>
<dbReference type="InterPro" id="IPR009327">
    <property type="entry name" value="Cupin_DUF985"/>
</dbReference>
<organism evidence="3 4">
    <name type="scientific">Mycetocola reblochoni REB411</name>
    <dbReference type="NCBI Taxonomy" id="1255698"/>
    <lineage>
        <taxon>Bacteria</taxon>
        <taxon>Bacillati</taxon>
        <taxon>Actinomycetota</taxon>
        <taxon>Actinomycetes</taxon>
        <taxon>Micrococcales</taxon>
        <taxon>Microbacteriaceae</taxon>
        <taxon>Mycetocola</taxon>
    </lineage>
</organism>
<evidence type="ECO:0000256" key="1">
    <source>
        <dbReference type="SAM" id="MobiDB-lite"/>
    </source>
</evidence>
<name>A0A1R4JKJ9_9MICO</name>
<accession>A0A1R4JKJ9</accession>
<dbReference type="InterPro" id="IPR011051">
    <property type="entry name" value="RmlC_Cupin_sf"/>
</dbReference>
<dbReference type="OrthoDB" id="9798288at2"/>
<feature type="domain" description="DUF985" evidence="2">
    <location>
        <begin position="9"/>
        <end position="152"/>
    </location>
</feature>
<dbReference type="EMBL" id="FUKR01000045">
    <property type="protein sequence ID" value="SJN32512.1"/>
    <property type="molecule type" value="Genomic_DNA"/>
</dbReference>
<dbReference type="PANTHER" id="PTHR33387:SF3">
    <property type="entry name" value="DUF985 DOMAIN-CONTAINING PROTEIN"/>
    <property type="match status" value="1"/>
</dbReference>
<dbReference type="Gene3D" id="2.60.120.10">
    <property type="entry name" value="Jelly Rolls"/>
    <property type="match status" value="1"/>
</dbReference>
<reference evidence="4" key="1">
    <citation type="submission" date="2017-02" db="EMBL/GenBank/DDBJ databases">
        <authorList>
            <person name="Dridi B."/>
        </authorList>
    </citation>
    <scope>NUCLEOTIDE SEQUENCE [LARGE SCALE GENOMIC DNA]</scope>
    <source>
        <strain evidence="4">EB411</strain>
    </source>
</reference>
<feature type="region of interest" description="Disordered" evidence="1">
    <location>
        <begin position="150"/>
        <end position="172"/>
    </location>
</feature>
<dbReference type="InterPro" id="IPR039935">
    <property type="entry name" value="YML079W-like"/>
</dbReference>
<dbReference type="SUPFAM" id="SSF51182">
    <property type="entry name" value="RmlC-like cupins"/>
    <property type="match status" value="1"/>
</dbReference>
<gene>
    <name evidence="3" type="ORF">FM119_08035</name>
</gene>
<dbReference type="RefSeq" id="WP_087137163.1">
    <property type="nucleotide sequence ID" value="NZ_FUKR01000045.1"/>
</dbReference>
<dbReference type="Proteomes" id="UP000196778">
    <property type="component" value="Unassembled WGS sequence"/>
</dbReference>
<evidence type="ECO:0000313" key="4">
    <source>
        <dbReference type="Proteomes" id="UP000196778"/>
    </source>
</evidence>
<sequence>MSAPDRAVELGLSAHPEGGWYRRLYTSTVPVGTAGGTRPTATAILFYLAQGEEAAWHRVVSDEVWLWHGPAALDVDLAGNGAAPEPSRVVRLAAPGTPGAQVQLLVPAGTWQRSRPVPGSVPVAGPGAPEDTGVLCSCVVSPGFSFDDWELAGDGGLDGGQDDAGPRPSHGG</sequence>
<dbReference type="AlphaFoldDB" id="A0A1R4JKJ9"/>
<proteinExistence type="predicted"/>
<evidence type="ECO:0000313" key="3">
    <source>
        <dbReference type="EMBL" id="SJN32512.1"/>
    </source>
</evidence>
<dbReference type="Pfam" id="PF06172">
    <property type="entry name" value="Cupin_5"/>
    <property type="match status" value="1"/>
</dbReference>
<protein>
    <recommendedName>
        <fullName evidence="2">DUF985 domain-containing protein</fullName>
    </recommendedName>
</protein>
<keyword evidence="4" id="KW-1185">Reference proteome</keyword>
<dbReference type="CDD" id="cd06121">
    <property type="entry name" value="cupin_YML079wp"/>
    <property type="match status" value="1"/>
</dbReference>
<dbReference type="PANTHER" id="PTHR33387">
    <property type="entry name" value="RMLC-LIKE JELLY ROLL FOLD PROTEIN"/>
    <property type="match status" value="1"/>
</dbReference>